<dbReference type="GO" id="GO:0055085">
    <property type="term" value="P:transmembrane transport"/>
    <property type="evidence" value="ECO:0007669"/>
    <property type="project" value="InterPro"/>
</dbReference>
<evidence type="ECO:0000256" key="5">
    <source>
        <dbReference type="ARBA" id="ARBA00022989"/>
    </source>
</evidence>
<keyword evidence="3" id="KW-1003">Cell membrane</keyword>
<comment type="similarity">
    <text evidence="7">Belongs to the binding-protein-dependent transport system permease family.</text>
</comment>
<dbReference type="EMBL" id="BONY01000012">
    <property type="protein sequence ID" value="GIH04368.1"/>
    <property type="molecule type" value="Genomic_DNA"/>
</dbReference>
<keyword evidence="5 7" id="KW-1133">Transmembrane helix</keyword>
<accession>A0A8J3Q5G5</accession>
<feature type="transmembrane region" description="Helical" evidence="7">
    <location>
        <begin position="273"/>
        <end position="294"/>
    </location>
</feature>
<dbReference type="InterPro" id="IPR000515">
    <property type="entry name" value="MetI-like"/>
</dbReference>
<feature type="transmembrane region" description="Helical" evidence="7">
    <location>
        <begin position="104"/>
        <end position="128"/>
    </location>
</feature>
<protein>
    <submittedName>
        <fullName evidence="9">ABC transporter permease</fullName>
    </submittedName>
</protein>
<dbReference type="Pfam" id="PF00528">
    <property type="entry name" value="BPD_transp_1"/>
    <property type="match status" value="1"/>
</dbReference>
<dbReference type="InterPro" id="IPR035906">
    <property type="entry name" value="MetI-like_sf"/>
</dbReference>
<dbReference type="Gene3D" id="1.10.3720.10">
    <property type="entry name" value="MetI-like"/>
    <property type="match status" value="1"/>
</dbReference>
<dbReference type="RefSeq" id="WP_203908251.1">
    <property type="nucleotide sequence ID" value="NZ_BONY01000012.1"/>
</dbReference>
<evidence type="ECO:0000256" key="7">
    <source>
        <dbReference type="RuleBase" id="RU363032"/>
    </source>
</evidence>
<comment type="caution">
    <text evidence="9">The sequence shown here is derived from an EMBL/GenBank/DDBJ whole genome shotgun (WGS) entry which is preliminary data.</text>
</comment>
<feature type="domain" description="ABC transmembrane type-1" evidence="8">
    <location>
        <begin position="71"/>
        <end position="290"/>
    </location>
</feature>
<name>A0A8J3Q5G5_9ACTN</name>
<evidence type="ECO:0000256" key="2">
    <source>
        <dbReference type="ARBA" id="ARBA00022448"/>
    </source>
</evidence>
<gene>
    <name evidence="9" type="ORF">Rhe02_24350</name>
</gene>
<dbReference type="AlphaFoldDB" id="A0A8J3Q5G5"/>
<dbReference type="PANTHER" id="PTHR43005">
    <property type="entry name" value="BLR7065 PROTEIN"/>
    <property type="match status" value="1"/>
</dbReference>
<feature type="transmembrane region" description="Helical" evidence="7">
    <location>
        <begin position="75"/>
        <end position="97"/>
    </location>
</feature>
<evidence type="ECO:0000313" key="10">
    <source>
        <dbReference type="Proteomes" id="UP000612899"/>
    </source>
</evidence>
<evidence type="ECO:0000256" key="3">
    <source>
        <dbReference type="ARBA" id="ARBA00022475"/>
    </source>
</evidence>
<keyword evidence="10" id="KW-1185">Reference proteome</keyword>
<proteinExistence type="inferred from homology"/>
<feature type="transmembrane region" description="Helical" evidence="7">
    <location>
        <begin position="213"/>
        <end position="234"/>
    </location>
</feature>
<keyword evidence="4 7" id="KW-0812">Transmembrane</keyword>
<sequence length="300" mass="32635">MRTRVADRDGALAWIFLMPSVVYILALVGVPFVLAVGLAFSDVTSGDPSFDFVGVDNFRSIFDDPVFWQSLGNTFLFTAISMLLIVVLGKIVANILVADFRGKWVVRFLVLLPWTTPATLGAVAWLWLLDSIYSPIDWVLRQLGFLAEAGNGSNMYWLGEPALAMASVIAVHVWRLTPLAAVIMMAGLVAIPKDMDEAARMDGAGYWRRMFEVTIPMTMPVIAVSALFGAIFTFTDMAVVDVLTNGGPNNATQVLTSWAFFRGIDGGDVGQGAAIALFLFPLLLAAAIAILRAVRRLEVR</sequence>
<dbReference type="SUPFAM" id="SSF161098">
    <property type="entry name" value="MetI-like"/>
    <property type="match status" value="1"/>
</dbReference>
<keyword evidence="6 7" id="KW-0472">Membrane</keyword>
<dbReference type="CDD" id="cd06261">
    <property type="entry name" value="TM_PBP2"/>
    <property type="match status" value="1"/>
</dbReference>
<dbReference type="PANTHER" id="PTHR43005:SF1">
    <property type="entry name" value="SPERMIDINE_PUTRESCINE TRANSPORT SYSTEM PERMEASE PROTEIN"/>
    <property type="match status" value="1"/>
</dbReference>
<dbReference type="Proteomes" id="UP000612899">
    <property type="component" value="Unassembled WGS sequence"/>
</dbReference>
<feature type="transmembrane region" description="Helical" evidence="7">
    <location>
        <begin position="12"/>
        <end position="40"/>
    </location>
</feature>
<evidence type="ECO:0000313" key="9">
    <source>
        <dbReference type="EMBL" id="GIH04368.1"/>
    </source>
</evidence>
<comment type="subcellular location">
    <subcellularLocation>
        <location evidence="1 7">Cell membrane</location>
        <topology evidence="1 7">Multi-pass membrane protein</topology>
    </subcellularLocation>
</comment>
<evidence type="ECO:0000256" key="4">
    <source>
        <dbReference type="ARBA" id="ARBA00022692"/>
    </source>
</evidence>
<reference evidence="9" key="1">
    <citation type="submission" date="2021-01" db="EMBL/GenBank/DDBJ databases">
        <title>Whole genome shotgun sequence of Rhizocola hellebori NBRC 109834.</title>
        <authorList>
            <person name="Komaki H."/>
            <person name="Tamura T."/>
        </authorList>
    </citation>
    <scope>NUCLEOTIDE SEQUENCE</scope>
    <source>
        <strain evidence="9">NBRC 109834</strain>
    </source>
</reference>
<evidence type="ECO:0000256" key="6">
    <source>
        <dbReference type="ARBA" id="ARBA00023136"/>
    </source>
</evidence>
<organism evidence="9 10">
    <name type="scientific">Rhizocola hellebori</name>
    <dbReference type="NCBI Taxonomy" id="1392758"/>
    <lineage>
        <taxon>Bacteria</taxon>
        <taxon>Bacillati</taxon>
        <taxon>Actinomycetota</taxon>
        <taxon>Actinomycetes</taxon>
        <taxon>Micromonosporales</taxon>
        <taxon>Micromonosporaceae</taxon>
        <taxon>Rhizocola</taxon>
    </lineage>
</organism>
<dbReference type="GO" id="GO:0005886">
    <property type="term" value="C:plasma membrane"/>
    <property type="evidence" value="ECO:0007669"/>
    <property type="project" value="UniProtKB-SubCell"/>
</dbReference>
<keyword evidence="2 7" id="KW-0813">Transport</keyword>
<feature type="transmembrane region" description="Helical" evidence="7">
    <location>
        <begin position="162"/>
        <end position="192"/>
    </location>
</feature>
<evidence type="ECO:0000256" key="1">
    <source>
        <dbReference type="ARBA" id="ARBA00004651"/>
    </source>
</evidence>
<dbReference type="PROSITE" id="PS50928">
    <property type="entry name" value="ABC_TM1"/>
    <property type="match status" value="1"/>
</dbReference>
<evidence type="ECO:0000259" key="8">
    <source>
        <dbReference type="PROSITE" id="PS50928"/>
    </source>
</evidence>